<name>A0A0J7YPR4_BETVV</name>
<sequence>MLTTNAIARSGFMDKMKMSMDVQRLKNTTEMKGTWCFLEVTPKTPGRTPSRPFAAIHLEVPIMIPLHEPRQQKQINVFNMIRKRLYTTPSTNKALAKGVASFCVL</sequence>
<dbReference type="EMBL" id="KQ113777">
    <property type="protein sequence ID" value="KMS65153.1"/>
    <property type="molecule type" value="Genomic_DNA"/>
</dbReference>
<organism evidence="1 2">
    <name type="scientific">Beta vulgaris subsp. vulgaris</name>
    <name type="common">Beet</name>
    <dbReference type="NCBI Taxonomy" id="3555"/>
    <lineage>
        <taxon>Eukaryota</taxon>
        <taxon>Viridiplantae</taxon>
        <taxon>Streptophyta</taxon>
        <taxon>Embryophyta</taxon>
        <taxon>Tracheophyta</taxon>
        <taxon>Spermatophyta</taxon>
        <taxon>Magnoliopsida</taxon>
        <taxon>eudicotyledons</taxon>
        <taxon>Gunneridae</taxon>
        <taxon>Pentapetalae</taxon>
        <taxon>Caryophyllales</taxon>
        <taxon>Chenopodiaceae</taxon>
        <taxon>Betoideae</taxon>
        <taxon>Beta</taxon>
    </lineage>
</organism>
<evidence type="ECO:0000313" key="1">
    <source>
        <dbReference type="EMBL" id="KMS65153.1"/>
    </source>
</evidence>
<evidence type="ECO:0000313" key="2">
    <source>
        <dbReference type="Proteomes" id="UP000035740"/>
    </source>
</evidence>
<protein>
    <submittedName>
        <fullName evidence="1">Uncharacterized protein</fullName>
    </submittedName>
</protein>
<keyword evidence="2" id="KW-1185">Reference proteome</keyword>
<accession>A0A0J7YPR4</accession>
<gene>
    <name evidence="1" type="ORF">BVRB_038880</name>
</gene>
<reference evidence="1 2" key="1">
    <citation type="journal article" date="2014" name="Nature">
        <title>The genome of the recently domesticated crop plant sugar beet (Beta vulgaris).</title>
        <authorList>
            <person name="Dohm J.C."/>
            <person name="Minoche A.E."/>
            <person name="Holtgrawe D."/>
            <person name="Capella-Gutierrez S."/>
            <person name="Zakrzewski F."/>
            <person name="Tafer H."/>
            <person name="Rupp O."/>
            <person name="Sorensen T.R."/>
            <person name="Stracke R."/>
            <person name="Reinhardt R."/>
            <person name="Goesmann A."/>
            <person name="Kraft T."/>
            <person name="Schulz B."/>
            <person name="Stadler P.F."/>
            <person name="Schmidt T."/>
            <person name="Gabaldon T."/>
            <person name="Lehrach H."/>
            <person name="Weisshaar B."/>
            <person name="Himmelbauer H."/>
        </authorList>
    </citation>
    <scope>NUCLEOTIDE SEQUENCE [LARGE SCALE GENOMIC DNA]</scope>
    <source>
        <tissue evidence="1">Taproot</tissue>
    </source>
</reference>
<proteinExistence type="predicted"/>
<dbReference type="AlphaFoldDB" id="A0A0J7YPR4"/>
<dbReference type="Proteomes" id="UP000035740">
    <property type="component" value="Unassembled WGS sequence"/>
</dbReference>
<dbReference type="Gramene" id="KMS65153">
    <property type="protein sequence ID" value="KMS65153"/>
    <property type="gene ID" value="BVRB_038880"/>
</dbReference>